<feature type="region of interest" description="Disordered" evidence="1">
    <location>
        <begin position="331"/>
        <end position="367"/>
    </location>
</feature>
<evidence type="ECO:0008006" key="4">
    <source>
        <dbReference type="Google" id="ProtNLM"/>
    </source>
</evidence>
<proteinExistence type="predicted"/>
<sequence length="455" mass="50725">MNLKRWLTLQDDSWVQAMQEELLQFKLQQVWVLVDLPHGMKVIGTKWVYRNKRDERGVVVRINTIGGPRYTQEEGIDYDEALRAHMKRVYVSQPPGFLILIILQKVYKVVKAFMDYIQAPRGLGQQVKTTKKEIFISTGQIHDRASPHVTPTTSSSQCSQENLQSITRIADARQSGSGNLLILGRYAFTSNPTIYDSLVKQFWQTATTNTKADGTLEINATIDTIGYTITEASIRDTLQLADVTGITMLPNDEIFRGMGQMGKTKLLMYPSFLQMSFENIQTENNTLSGCSLTKKDLWNMKRGFRGAPRPLLPAMLLVATNPNAGQEQIAVAQTQPSSSTPPVPSTSSPPVQSPPQIPASIPTPTPIPASIPSPTPIPETEPALYEHTFEEPSLVHQHFSPPQEQAQGQMTMDDLLQLVKKVKKLEGFLKRRNVVVSDSEEENLGSRGGKSDEIH</sequence>
<gene>
    <name evidence="2" type="ORF">Tco_0911611</name>
</gene>
<protein>
    <recommendedName>
        <fullName evidence="4">Reverse transcriptase Ty1/copia-type domain-containing protein</fullName>
    </recommendedName>
</protein>
<evidence type="ECO:0000313" key="2">
    <source>
        <dbReference type="EMBL" id="GJT31336.1"/>
    </source>
</evidence>
<evidence type="ECO:0000256" key="1">
    <source>
        <dbReference type="SAM" id="MobiDB-lite"/>
    </source>
</evidence>
<accession>A0ABQ5CZJ9</accession>
<reference evidence="2" key="2">
    <citation type="submission" date="2022-01" db="EMBL/GenBank/DDBJ databases">
        <authorList>
            <person name="Yamashiro T."/>
            <person name="Shiraishi A."/>
            <person name="Satake H."/>
            <person name="Nakayama K."/>
        </authorList>
    </citation>
    <scope>NUCLEOTIDE SEQUENCE</scope>
</reference>
<comment type="caution">
    <text evidence="2">The sequence shown here is derived from an EMBL/GenBank/DDBJ whole genome shotgun (WGS) entry which is preliminary data.</text>
</comment>
<keyword evidence="3" id="KW-1185">Reference proteome</keyword>
<name>A0ABQ5CZJ9_9ASTR</name>
<evidence type="ECO:0000313" key="3">
    <source>
        <dbReference type="Proteomes" id="UP001151760"/>
    </source>
</evidence>
<feature type="region of interest" description="Disordered" evidence="1">
    <location>
        <begin position="435"/>
        <end position="455"/>
    </location>
</feature>
<organism evidence="2 3">
    <name type="scientific">Tanacetum coccineum</name>
    <dbReference type="NCBI Taxonomy" id="301880"/>
    <lineage>
        <taxon>Eukaryota</taxon>
        <taxon>Viridiplantae</taxon>
        <taxon>Streptophyta</taxon>
        <taxon>Embryophyta</taxon>
        <taxon>Tracheophyta</taxon>
        <taxon>Spermatophyta</taxon>
        <taxon>Magnoliopsida</taxon>
        <taxon>eudicotyledons</taxon>
        <taxon>Gunneridae</taxon>
        <taxon>Pentapetalae</taxon>
        <taxon>asterids</taxon>
        <taxon>campanulids</taxon>
        <taxon>Asterales</taxon>
        <taxon>Asteraceae</taxon>
        <taxon>Asteroideae</taxon>
        <taxon>Anthemideae</taxon>
        <taxon>Anthemidinae</taxon>
        <taxon>Tanacetum</taxon>
    </lineage>
</organism>
<feature type="compositionally biased region" description="Pro residues" evidence="1">
    <location>
        <begin position="351"/>
        <end position="367"/>
    </location>
</feature>
<dbReference type="EMBL" id="BQNB010014697">
    <property type="protein sequence ID" value="GJT31336.1"/>
    <property type="molecule type" value="Genomic_DNA"/>
</dbReference>
<reference evidence="2" key="1">
    <citation type="journal article" date="2022" name="Int. J. Mol. Sci.">
        <title>Draft Genome of Tanacetum Coccineum: Genomic Comparison of Closely Related Tanacetum-Family Plants.</title>
        <authorList>
            <person name="Yamashiro T."/>
            <person name="Shiraishi A."/>
            <person name="Nakayama K."/>
            <person name="Satake H."/>
        </authorList>
    </citation>
    <scope>NUCLEOTIDE SEQUENCE</scope>
</reference>
<dbReference type="Proteomes" id="UP001151760">
    <property type="component" value="Unassembled WGS sequence"/>
</dbReference>